<keyword evidence="2" id="KW-1185">Reference proteome</keyword>
<evidence type="ECO:0000313" key="1">
    <source>
        <dbReference type="EMBL" id="KAJ8736119.1"/>
    </source>
</evidence>
<organism evidence="1 2">
    <name type="scientific">Mythimna loreyi</name>
    <dbReference type="NCBI Taxonomy" id="667449"/>
    <lineage>
        <taxon>Eukaryota</taxon>
        <taxon>Metazoa</taxon>
        <taxon>Ecdysozoa</taxon>
        <taxon>Arthropoda</taxon>
        <taxon>Hexapoda</taxon>
        <taxon>Insecta</taxon>
        <taxon>Pterygota</taxon>
        <taxon>Neoptera</taxon>
        <taxon>Endopterygota</taxon>
        <taxon>Lepidoptera</taxon>
        <taxon>Glossata</taxon>
        <taxon>Ditrysia</taxon>
        <taxon>Noctuoidea</taxon>
        <taxon>Noctuidae</taxon>
        <taxon>Noctuinae</taxon>
        <taxon>Hadenini</taxon>
        <taxon>Mythimna</taxon>
    </lineage>
</organism>
<dbReference type="Proteomes" id="UP001231649">
    <property type="component" value="Chromosome 2"/>
</dbReference>
<reference evidence="1" key="1">
    <citation type="submission" date="2023-03" db="EMBL/GenBank/DDBJ databases">
        <title>Chromosome-level genomes of two armyworms, Mythimna separata and Mythimna loreyi, provide insights into the biosynthesis and reception of sex pheromones.</title>
        <authorList>
            <person name="Zhao H."/>
        </authorList>
    </citation>
    <scope>NUCLEOTIDE SEQUENCE</scope>
    <source>
        <strain evidence="1">BeijingLab</strain>
    </source>
</reference>
<sequence length="254" mass="27086">MRLLALLAICFAAVAAVPSNPQRIVGGSVTTISQYPNMAALLYAFVPTLYLQSCAGIILNNRAVLTAAHCTVGDRNSQWRIRVGSTNSNSGGVVHNVNANIIHPEYNRNTKNADIAVLRTNSAFSFNNNVRAASIAGSNYNLGDNQVVWAAGWGATSNGGLPVSQLRHVELRTVNQATCRNIYAMRGRHINDNMLCSGWPNGGRDQCQGDSGGPLYHNGVVVGVCNFGVACGQTGIPSVNARVSRFTAWIQQNS</sequence>
<proteinExistence type="predicted"/>
<protein>
    <submittedName>
        <fullName evidence="1">Uncharacterized protein</fullName>
    </submittedName>
</protein>
<name>A0ACC2RAJ7_9NEOP</name>
<dbReference type="EMBL" id="CM056778">
    <property type="protein sequence ID" value="KAJ8736119.1"/>
    <property type="molecule type" value="Genomic_DNA"/>
</dbReference>
<evidence type="ECO:0000313" key="2">
    <source>
        <dbReference type="Proteomes" id="UP001231649"/>
    </source>
</evidence>
<gene>
    <name evidence="1" type="ORF">PYW08_006775</name>
</gene>
<accession>A0ACC2RAJ7</accession>
<comment type="caution">
    <text evidence="1">The sequence shown here is derived from an EMBL/GenBank/DDBJ whole genome shotgun (WGS) entry which is preliminary data.</text>
</comment>